<evidence type="ECO:0000256" key="8">
    <source>
        <dbReference type="SAM" id="MobiDB-lite"/>
    </source>
</evidence>
<keyword evidence="11" id="KW-1185">Reference proteome</keyword>
<dbReference type="SMART" id="SM00355">
    <property type="entry name" value="ZnF_C2H2"/>
    <property type="match status" value="9"/>
</dbReference>
<feature type="compositionally biased region" description="Pro residues" evidence="8">
    <location>
        <begin position="312"/>
        <end position="330"/>
    </location>
</feature>
<keyword evidence="4 7" id="KW-0863">Zinc-finger</keyword>
<keyword evidence="6" id="KW-0539">Nucleus</keyword>
<dbReference type="PANTHER" id="PTHR24406">
    <property type="entry name" value="TRANSCRIPTIONAL REPRESSOR CTCFL-RELATED"/>
    <property type="match status" value="1"/>
</dbReference>
<feature type="domain" description="C2H2-type" evidence="9">
    <location>
        <begin position="504"/>
        <end position="531"/>
    </location>
</feature>
<evidence type="ECO:0000256" key="4">
    <source>
        <dbReference type="ARBA" id="ARBA00022771"/>
    </source>
</evidence>
<dbReference type="FunFam" id="3.30.160.60:FF:002343">
    <property type="entry name" value="Zinc finger protein 33A"/>
    <property type="match status" value="1"/>
</dbReference>
<dbReference type="Gene3D" id="3.30.160.60">
    <property type="entry name" value="Classic Zinc Finger"/>
    <property type="match status" value="7"/>
</dbReference>
<sequence>MWVKVKPEFSSVCGADREVDSQLCRIDFHLLFMKCFQGSGTLGCYDTRCTIHKTLFILKNDRLPQKICDKCSCKVNDFYQFCNEAIEVQSKLRSILIASGITLGDSDNCSATEAESYSSTLKIKVLLEQETQTERDEPTNVKVDVKVKEEKVEPKPSPPQLPVKTENDCSDSESSAGSNAVLSDASDDLSLFSLKEIKRIENGNTTKNGQVQENRRGRKRKGKLKDFHLLINTLNSNSALTVLTKKDRNRIADDENRKIKTEEIDTDVQKKNKRSKKGEQPQDVYQCCICFDKFYARPDILQHYKSHASAAPPAPPPAAPPPPPGTPPLKCPRCNKEGEWAAHWRRHWRRDCQPFRCGLCEKTFRDTYQLFRHGLGHEAAGAQPDKRFVCDVCPESFVYLRCMLAHRARAHPEAGGAVALRCRLCARQFAHTNSLRRHLRSHTGERNFLCSVCGKALSSAEHLKYHLRIHSGYKPNVCGVCGKGFVKKCNLTLHERVHSGEKPHVCPHCGKAFSQRSTLVIHERYHSGARPYACARCGRGFVSRGLLTMHVKSRCYAPDDCSWTLRHCSWTLRHCS</sequence>
<feature type="region of interest" description="Disordered" evidence="8">
    <location>
        <begin position="132"/>
        <end position="181"/>
    </location>
</feature>
<evidence type="ECO:0000259" key="9">
    <source>
        <dbReference type="PROSITE" id="PS50157"/>
    </source>
</evidence>
<dbReference type="FunFam" id="3.30.160.60:FF:000624">
    <property type="entry name" value="zinc finger protein 697"/>
    <property type="match status" value="1"/>
</dbReference>
<dbReference type="EMBL" id="KQ460077">
    <property type="protein sequence ID" value="KPJ17861.1"/>
    <property type="molecule type" value="Genomic_DNA"/>
</dbReference>
<dbReference type="InParanoid" id="A0A0N1PH32"/>
<evidence type="ECO:0000256" key="3">
    <source>
        <dbReference type="ARBA" id="ARBA00022737"/>
    </source>
</evidence>
<dbReference type="InterPro" id="IPR050888">
    <property type="entry name" value="ZnF_C2H2-type_TF"/>
</dbReference>
<keyword evidence="2" id="KW-0479">Metal-binding</keyword>
<feature type="domain" description="C2H2-type" evidence="9">
    <location>
        <begin position="532"/>
        <end position="552"/>
    </location>
</feature>
<dbReference type="FunFam" id="3.30.160.60:FF:000180">
    <property type="entry name" value="Zinc finger protein 689"/>
    <property type="match status" value="1"/>
</dbReference>
<dbReference type="PROSITE" id="PS50157">
    <property type="entry name" value="ZINC_FINGER_C2H2_2"/>
    <property type="match status" value="7"/>
</dbReference>
<keyword evidence="3" id="KW-0677">Repeat</keyword>
<feature type="compositionally biased region" description="Basic and acidic residues" evidence="8">
    <location>
        <begin position="132"/>
        <end position="154"/>
    </location>
</feature>
<dbReference type="GO" id="GO:0006355">
    <property type="term" value="P:regulation of DNA-templated transcription"/>
    <property type="evidence" value="ECO:0007669"/>
    <property type="project" value="UniProtKB-ARBA"/>
</dbReference>
<evidence type="ECO:0000256" key="6">
    <source>
        <dbReference type="ARBA" id="ARBA00023242"/>
    </source>
</evidence>
<dbReference type="SUPFAM" id="SSF57667">
    <property type="entry name" value="beta-beta-alpha zinc fingers"/>
    <property type="match status" value="4"/>
</dbReference>
<name>A0A0N1PH32_PAPMA</name>
<dbReference type="InterPro" id="IPR013087">
    <property type="entry name" value="Znf_C2H2_type"/>
</dbReference>
<accession>A0A0N1PH32</accession>
<feature type="domain" description="C2H2-type" evidence="9">
    <location>
        <begin position="448"/>
        <end position="475"/>
    </location>
</feature>
<feature type="domain" description="C2H2-type" evidence="9">
    <location>
        <begin position="355"/>
        <end position="382"/>
    </location>
</feature>
<dbReference type="Proteomes" id="UP000053240">
    <property type="component" value="Unassembled WGS sequence"/>
</dbReference>
<dbReference type="AlphaFoldDB" id="A0A0N1PH32"/>
<dbReference type="InterPro" id="IPR036236">
    <property type="entry name" value="Znf_C2H2_sf"/>
</dbReference>
<dbReference type="Pfam" id="PF00096">
    <property type="entry name" value="zf-C2H2"/>
    <property type="match status" value="4"/>
</dbReference>
<evidence type="ECO:0000313" key="11">
    <source>
        <dbReference type="Proteomes" id="UP000053240"/>
    </source>
</evidence>
<evidence type="ECO:0000256" key="1">
    <source>
        <dbReference type="ARBA" id="ARBA00004123"/>
    </source>
</evidence>
<gene>
    <name evidence="10" type="ORF">RR48_04002</name>
</gene>
<evidence type="ECO:0000256" key="5">
    <source>
        <dbReference type="ARBA" id="ARBA00022833"/>
    </source>
</evidence>
<dbReference type="PROSITE" id="PS00028">
    <property type="entry name" value="ZINC_FINGER_C2H2_1"/>
    <property type="match status" value="6"/>
</dbReference>
<comment type="subcellular location">
    <subcellularLocation>
        <location evidence="1">Nucleus</location>
    </subcellularLocation>
</comment>
<feature type="domain" description="C2H2-type" evidence="9">
    <location>
        <begin position="420"/>
        <end position="447"/>
    </location>
</feature>
<feature type="compositionally biased region" description="Polar residues" evidence="8">
    <location>
        <begin position="172"/>
        <end position="181"/>
    </location>
</feature>
<proteinExistence type="predicted"/>
<evidence type="ECO:0000256" key="7">
    <source>
        <dbReference type="PROSITE-ProRule" id="PRU00042"/>
    </source>
</evidence>
<evidence type="ECO:0000256" key="2">
    <source>
        <dbReference type="ARBA" id="ARBA00022723"/>
    </source>
</evidence>
<feature type="domain" description="C2H2-type" evidence="9">
    <location>
        <begin position="285"/>
        <end position="312"/>
    </location>
</feature>
<protein>
    <submittedName>
        <fullName evidence="10">Zinc finger protein 37-like</fullName>
    </submittedName>
</protein>
<evidence type="ECO:0000313" key="10">
    <source>
        <dbReference type="EMBL" id="KPJ17861.1"/>
    </source>
</evidence>
<keyword evidence="5" id="KW-0862">Zinc</keyword>
<organism evidence="10 11">
    <name type="scientific">Papilio machaon</name>
    <name type="common">Old World swallowtail butterfly</name>
    <dbReference type="NCBI Taxonomy" id="76193"/>
    <lineage>
        <taxon>Eukaryota</taxon>
        <taxon>Metazoa</taxon>
        <taxon>Ecdysozoa</taxon>
        <taxon>Arthropoda</taxon>
        <taxon>Hexapoda</taxon>
        <taxon>Insecta</taxon>
        <taxon>Pterygota</taxon>
        <taxon>Neoptera</taxon>
        <taxon>Endopterygota</taxon>
        <taxon>Lepidoptera</taxon>
        <taxon>Glossata</taxon>
        <taxon>Ditrysia</taxon>
        <taxon>Papilionoidea</taxon>
        <taxon>Papilionidae</taxon>
        <taxon>Papilioninae</taxon>
        <taxon>Papilio</taxon>
    </lineage>
</organism>
<dbReference type="Gene3D" id="3.40.1800.20">
    <property type="match status" value="1"/>
</dbReference>
<feature type="domain" description="C2H2-type" evidence="9">
    <location>
        <begin position="476"/>
        <end position="503"/>
    </location>
</feature>
<feature type="region of interest" description="Disordered" evidence="8">
    <location>
        <begin position="306"/>
        <end position="330"/>
    </location>
</feature>
<reference evidence="10 11" key="1">
    <citation type="journal article" date="2015" name="Nat. Commun.">
        <title>Outbred genome sequencing and CRISPR/Cas9 gene editing in butterflies.</title>
        <authorList>
            <person name="Li X."/>
            <person name="Fan D."/>
            <person name="Zhang W."/>
            <person name="Liu G."/>
            <person name="Zhang L."/>
            <person name="Zhao L."/>
            <person name="Fang X."/>
            <person name="Chen L."/>
            <person name="Dong Y."/>
            <person name="Chen Y."/>
            <person name="Ding Y."/>
            <person name="Zhao R."/>
            <person name="Feng M."/>
            <person name="Zhu Y."/>
            <person name="Feng Y."/>
            <person name="Jiang X."/>
            <person name="Zhu D."/>
            <person name="Xiang H."/>
            <person name="Feng X."/>
            <person name="Li S."/>
            <person name="Wang J."/>
            <person name="Zhang G."/>
            <person name="Kronforst M.R."/>
            <person name="Wang W."/>
        </authorList>
    </citation>
    <scope>NUCLEOTIDE SEQUENCE [LARGE SCALE GENOMIC DNA]</scope>
    <source>
        <strain evidence="10">Ya'a_city_454_Pm</strain>
        <tissue evidence="10">Whole body</tissue>
    </source>
</reference>
<dbReference type="GO" id="GO:0005634">
    <property type="term" value="C:nucleus"/>
    <property type="evidence" value="ECO:0007669"/>
    <property type="project" value="UniProtKB-SubCell"/>
</dbReference>
<dbReference type="GO" id="GO:0008270">
    <property type="term" value="F:zinc ion binding"/>
    <property type="evidence" value="ECO:0007669"/>
    <property type="project" value="UniProtKB-KW"/>
</dbReference>